<organism evidence="1 2">
    <name type="scientific">Aestuariispira insulae</name>
    <dbReference type="NCBI Taxonomy" id="1461337"/>
    <lineage>
        <taxon>Bacteria</taxon>
        <taxon>Pseudomonadati</taxon>
        <taxon>Pseudomonadota</taxon>
        <taxon>Alphaproteobacteria</taxon>
        <taxon>Rhodospirillales</taxon>
        <taxon>Kiloniellaceae</taxon>
        <taxon>Aestuariispira</taxon>
    </lineage>
</organism>
<dbReference type="EMBL" id="QRDW01000003">
    <property type="protein sequence ID" value="RED51315.1"/>
    <property type="molecule type" value="Genomic_DNA"/>
</dbReference>
<dbReference type="OrthoDB" id="9927355at2"/>
<dbReference type="AlphaFoldDB" id="A0A3D9HPI4"/>
<dbReference type="Proteomes" id="UP000256845">
    <property type="component" value="Unassembled WGS sequence"/>
</dbReference>
<evidence type="ECO:0000313" key="1">
    <source>
        <dbReference type="EMBL" id="RED51315.1"/>
    </source>
</evidence>
<name>A0A3D9HPI4_9PROT</name>
<sequence length="110" mass="11375">MTEGVSVTAVAAALERVEAALGDNLAVKNDLEKIRTSIRSLETLLSESTAATLGLAAVVAAIAAKNPVSNDEIQTMLDRLTPPTDLGALNRERAETLYGSILTAAAGPDQ</sequence>
<protein>
    <submittedName>
        <fullName evidence="1">Uncharacterized protein</fullName>
    </submittedName>
</protein>
<dbReference type="RefSeq" id="WP_115936217.1">
    <property type="nucleotide sequence ID" value="NZ_QRDW01000003.1"/>
</dbReference>
<proteinExistence type="predicted"/>
<keyword evidence="2" id="KW-1185">Reference proteome</keyword>
<evidence type="ECO:0000313" key="2">
    <source>
        <dbReference type="Proteomes" id="UP000256845"/>
    </source>
</evidence>
<gene>
    <name evidence="1" type="ORF">DFP90_103115</name>
</gene>
<comment type="caution">
    <text evidence="1">The sequence shown here is derived from an EMBL/GenBank/DDBJ whole genome shotgun (WGS) entry which is preliminary data.</text>
</comment>
<accession>A0A3D9HPI4</accession>
<reference evidence="1 2" key="1">
    <citation type="submission" date="2018-07" db="EMBL/GenBank/DDBJ databases">
        <title>Genomic Encyclopedia of Type Strains, Phase III (KMG-III): the genomes of soil and plant-associated and newly described type strains.</title>
        <authorList>
            <person name="Whitman W."/>
        </authorList>
    </citation>
    <scope>NUCLEOTIDE SEQUENCE [LARGE SCALE GENOMIC DNA]</scope>
    <source>
        <strain evidence="1 2">CECT 8488</strain>
    </source>
</reference>